<dbReference type="AlphaFoldDB" id="A0A4R5YDQ3"/>
<protein>
    <recommendedName>
        <fullName evidence="8">HTTM-like domain-containing protein</fullName>
    </recommendedName>
</protein>
<dbReference type="EMBL" id="SMZQ01000001">
    <property type="protein sequence ID" value="TDL41392.1"/>
    <property type="molecule type" value="Genomic_DNA"/>
</dbReference>
<reference evidence="9 10" key="1">
    <citation type="submission" date="2019-03" db="EMBL/GenBank/DDBJ databases">
        <title>Genome Sequencing and Assembly of Various Microbes Isolated from Partially Reclaimed Soil and Acid Mine Drainage (AMD) Site.</title>
        <authorList>
            <person name="Steinbock B."/>
            <person name="Bechtold R."/>
            <person name="Sevigny J.L."/>
            <person name="Thomas D."/>
            <person name="Cuthill L.R."/>
            <person name="Aveiro Johannsen E.J."/>
            <person name="Thomas K."/>
            <person name="Ghosh A."/>
        </authorList>
    </citation>
    <scope>NUCLEOTIDE SEQUENCE [LARGE SCALE GENOMIC DNA]</scope>
    <source>
        <strain evidence="9 10">S-A1</strain>
    </source>
</reference>
<feature type="transmembrane region" description="Helical" evidence="7">
    <location>
        <begin position="234"/>
        <end position="252"/>
    </location>
</feature>
<proteinExistence type="predicted"/>
<dbReference type="RefSeq" id="WP_133345856.1">
    <property type="nucleotide sequence ID" value="NZ_SMZQ01000001.1"/>
</dbReference>
<feature type="transmembrane region" description="Helical" evidence="7">
    <location>
        <begin position="12"/>
        <end position="32"/>
    </location>
</feature>
<dbReference type="InterPro" id="IPR053934">
    <property type="entry name" value="HTTM_dom"/>
</dbReference>
<dbReference type="GO" id="GO:0008488">
    <property type="term" value="F:gamma-glutamyl carboxylase activity"/>
    <property type="evidence" value="ECO:0007669"/>
    <property type="project" value="InterPro"/>
</dbReference>
<evidence type="ECO:0000256" key="6">
    <source>
        <dbReference type="ARBA" id="ARBA00023239"/>
    </source>
</evidence>
<evidence type="ECO:0000256" key="5">
    <source>
        <dbReference type="ARBA" id="ARBA00023157"/>
    </source>
</evidence>
<dbReference type="Pfam" id="PF05090">
    <property type="entry name" value="HTTM"/>
    <property type="match status" value="1"/>
</dbReference>
<dbReference type="GO" id="GO:0012505">
    <property type="term" value="C:endomembrane system"/>
    <property type="evidence" value="ECO:0007669"/>
    <property type="project" value="UniProtKB-SubCell"/>
</dbReference>
<evidence type="ECO:0000259" key="8">
    <source>
        <dbReference type="SMART" id="SM00752"/>
    </source>
</evidence>
<feature type="transmembrane region" description="Helical" evidence="7">
    <location>
        <begin position="178"/>
        <end position="200"/>
    </location>
</feature>
<evidence type="ECO:0000256" key="7">
    <source>
        <dbReference type="SAM" id="Phobius"/>
    </source>
</evidence>
<evidence type="ECO:0000313" key="10">
    <source>
        <dbReference type="Proteomes" id="UP000294621"/>
    </source>
</evidence>
<organism evidence="9 10">
    <name type="scientific">Arthrobacter nitrophenolicus</name>
    <dbReference type="NCBI Taxonomy" id="683150"/>
    <lineage>
        <taxon>Bacteria</taxon>
        <taxon>Bacillati</taxon>
        <taxon>Actinomycetota</taxon>
        <taxon>Actinomycetes</taxon>
        <taxon>Micrococcales</taxon>
        <taxon>Micrococcaceae</taxon>
        <taxon>Arthrobacter</taxon>
    </lineage>
</organism>
<feature type="transmembrane region" description="Helical" evidence="7">
    <location>
        <begin position="52"/>
        <end position="72"/>
    </location>
</feature>
<dbReference type="InterPro" id="IPR011020">
    <property type="entry name" value="HTTM-like"/>
</dbReference>
<keyword evidence="5" id="KW-1015">Disulfide bond</keyword>
<keyword evidence="6" id="KW-0456">Lyase</keyword>
<evidence type="ECO:0000256" key="3">
    <source>
        <dbReference type="ARBA" id="ARBA00022989"/>
    </source>
</evidence>
<dbReference type="GO" id="GO:0019842">
    <property type="term" value="F:vitamin binding"/>
    <property type="evidence" value="ECO:0007669"/>
    <property type="project" value="TreeGrafter"/>
</dbReference>
<evidence type="ECO:0000256" key="1">
    <source>
        <dbReference type="ARBA" id="ARBA00004127"/>
    </source>
</evidence>
<keyword evidence="3 7" id="KW-1133">Transmembrane helix</keyword>
<dbReference type="Proteomes" id="UP000294621">
    <property type="component" value="Unassembled WGS sequence"/>
</dbReference>
<comment type="subcellular location">
    <subcellularLocation>
        <location evidence="1">Endomembrane system</location>
        <topology evidence="1">Multi-pass membrane protein</topology>
    </subcellularLocation>
</comment>
<feature type="transmembrane region" description="Helical" evidence="7">
    <location>
        <begin position="103"/>
        <end position="119"/>
    </location>
</feature>
<feature type="transmembrane region" description="Helical" evidence="7">
    <location>
        <begin position="212"/>
        <end position="228"/>
    </location>
</feature>
<evidence type="ECO:0000256" key="4">
    <source>
        <dbReference type="ARBA" id="ARBA00023136"/>
    </source>
</evidence>
<evidence type="ECO:0000256" key="2">
    <source>
        <dbReference type="ARBA" id="ARBA00022692"/>
    </source>
</evidence>
<dbReference type="PANTHER" id="PTHR12639">
    <property type="entry name" value="VITAMIN K-DEPENDENT GAMMA-CARBOXYLASE"/>
    <property type="match status" value="1"/>
</dbReference>
<sequence length="273" mass="29131">MQHLLTAGVDPRPLAAARIITALVAVGFALEWGRTLSRASSGNYLALPVVEGWPTVAPSFVAALLGVSLAASIAMAIGLGGRLPAILVALVAGVVLFADEQTYSNHLVLLMMMALWLGLSDAHRAWRLSRIRASGMVPYWPAFLIKVLISSLYAWTAVSKINPQYLSGEVLGTYLHSWVPISGAMLSVAAVLSIVVEVFLSIALWMTRLRKLAFLVGVGLHLGIVVLLESPAPLVGFGALMMAGYIVFGYSTPNDSDRNHSRPKFANNKGLNA</sequence>
<gene>
    <name evidence="9" type="ORF">E2R57_01620</name>
</gene>
<dbReference type="PANTHER" id="PTHR12639:SF7">
    <property type="entry name" value="HTTM DOMAIN-CONTAINING PROTEIN"/>
    <property type="match status" value="1"/>
</dbReference>
<feature type="domain" description="HTTM-like" evidence="8">
    <location>
        <begin position="6"/>
        <end position="253"/>
    </location>
</feature>
<comment type="caution">
    <text evidence="9">The sequence shown here is derived from an EMBL/GenBank/DDBJ whole genome shotgun (WGS) entry which is preliminary data.</text>
</comment>
<keyword evidence="4 7" id="KW-0472">Membrane</keyword>
<feature type="transmembrane region" description="Helical" evidence="7">
    <location>
        <begin position="139"/>
        <end position="158"/>
    </location>
</feature>
<dbReference type="SMART" id="SM00752">
    <property type="entry name" value="HTTM"/>
    <property type="match status" value="1"/>
</dbReference>
<name>A0A4R5YDQ3_9MICC</name>
<dbReference type="InterPro" id="IPR007782">
    <property type="entry name" value="VKG_COase"/>
</dbReference>
<evidence type="ECO:0000313" key="9">
    <source>
        <dbReference type="EMBL" id="TDL41392.1"/>
    </source>
</evidence>
<keyword evidence="2 7" id="KW-0812">Transmembrane</keyword>
<dbReference type="OrthoDB" id="4955397at2"/>
<feature type="transmembrane region" description="Helical" evidence="7">
    <location>
        <begin position="79"/>
        <end position="97"/>
    </location>
</feature>
<accession>A0A4R5YDQ3</accession>